<feature type="transmembrane region" description="Helical" evidence="2">
    <location>
        <begin position="1472"/>
        <end position="1495"/>
    </location>
</feature>
<feature type="transmembrane region" description="Helical" evidence="2">
    <location>
        <begin position="1390"/>
        <end position="1406"/>
    </location>
</feature>
<feature type="transmembrane region" description="Helical" evidence="2">
    <location>
        <begin position="1203"/>
        <end position="1228"/>
    </location>
</feature>
<feature type="transmembrane region" description="Helical" evidence="2">
    <location>
        <begin position="789"/>
        <end position="807"/>
    </location>
</feature>
<feature type="transmembrane region" description="Helical" evidence="2">
    <location>
        <begin position="694"/>
        <end position="713"/>
    </location>
</feature>
<feature type="domain" description="DUF2510" evidence="3">
    <location>
        <begin position="10"/>
        <end position="36"/>
    </location>
</feature>
<dbReference type="InterPro" id="IPR018929">
    <property type="entry name" value="DUF2510"/>
</dbReference>
<dbReference type="EMBL" id="VFQF01000001">
    <property type="protein sequence ID" value="TQN48351.1"/>
    <property type="molecule type" value="Genomic_DNA"/>
</dbReference>
<feature type="transmembrane region" description="Helical" evidence="2">
    <location>
        <begin position="1120"/>
        <end position="1140"/>
    </location>
</feature>
<feature type="transmembrane region" description="Helical" evidence="2">
    <location>
        <begin position="1501"/>
        <end position="1521"/>
    </location>
</feature>
<feature type="transmembrane region" description="Helical" evidence="2">
    <location>
        <begin position="288"/>
        <end position="308"/>
    </location>
</feature>
<feature type="transmembrane region" description="Helical" evidence="2">
    <location>
        <begin position="1019"/>
        <end position="1038"/>
    </location>
</feature>
<dbReference type="OrthoDB" id="5244233at2"/>
<feature type="transmembrane region" description="Helical" evidence="2">
    <location>
        <begin position="1146"/>
        <end position="1163"/>
    </location>
</feature>
<name>A0A543PW93_9MICO</name>
<feature type="transmembrane region" description="Helical" evidence="2">
    <location>
        <begin position="1094"/>
        <end position="1113"/>
    </location>
</feature>
<feature type="transmembrane region" description="Helical" evidence="2">
    <location>
        <begin position="1050"/>
        <end position="1074"/>
    </location>
</feature>
<evidence type="ECO:0000256" key="1">
    <source>
        <dbReference type="SAM" id="MobiDB-lite"/>
    </source>
</evidence>
<feature type="transmembrane region" description="Helical" evidence="2">
    <location>
        <begin position="461"/>
        <end position="477"/>
    </location>
</feature>
<feature type="transmembrane region" description="Helical" evidence="2">
    <location>
        <begin position="669"/>
        <end position="687"/>
    </location>
</feature>
<feature type="transmembrane region" description="Helical" evidence="2">
    <location>
        <begin position="408"/>
        <end position="425"/>
    </location>
</feature>
<feature type="region of interest" description="Disordered" evidence="1">
    <location>
        <begin position="154"/>
        <end position="176"/>
    </location>
</feature>
<feature type="transmembrane region" description="Helical" evidence="2">
    <location>
        <begin position="906"/>
        <end position="926"/>
    </location>
</feature>
<accession>A0A543PW93</accession>
<feature type="transmembrane region" description="Helical" evidence="2">
    <location>
        <begin position="228"/>
        <end position="248"/>
    </location>
</feature>
<reference evidence="4 5" key="1">
    <citation type="submission" date="2019-06" db="EMBL/GenBank/DDBJ databases">
        <title>Sequencing the genomes of 1000 actinobacteria strains.</title>
        <authorList>
            <person name="Klenk H.-P."/>
        </authorList>
    </citation>
    <scope>NUCLEOTIDE SEQUENCE [LARGE SCALE GENOMIC DNA]</scope>
    <source>
        <strain evidence="4 5">DSM 21776</strain>
    </source>
</reference>
<feature type="transmembrane region" description="Helical" evidence="2">
    <location>
        <begin position="719"/>
        <end position="738"/>
    </location>
</feature>
<keyword evidence="2" id="KW-1133">Transmembrane helix</keyword>
<dbReference type="Proteomes" id="UP000320085">
    <property type="component" value="Unassembled WGS sequence"/>
</dbReference>
<feature type="transmembrane region" description="Helical" evidence="2">
    <location>
        <begin position="1366"/>
        <end position="1384"/>
    </location>
</feature>
<feature type="transmembrane region" description="Helical" evidence="2">
    <location>
        <begin position="1418"/>
        <end position="1439"/>
    </location>
</feature>
<feature type="transmembrane region" description="Helical" evidence="2">
    <location>
        <begin position="1282"/>
        <end position="1305"/>
    </location>
</feature>
<feature type="transmembrane region" description="Helical" evidence="2">
    <location>
        <begin position="320"/>
        <end position="339"/>
    </location>
</feature>
<evidence type="ECO:0000256" key="2">
    <source>
        <dbReference type="SAM" id="Phobius"/>
    </source>
</evidence>
<organism evidence="4 5">
    <name type="scientific">Humibacillus xanthopallidus</name>
    <dbReference type="NCBI Taxonomy" id="412689"/>
    <lineage>
        <taxon>Bacteria</taxon>
        <taxon>Bacillati</taxon>
        <taxon>Actinomycetota</taxon>
        <taxon>Actinomycetes</taxon>
        <taxon>Micrococcales</taxon>
        <taxon>Intrasporangiaceae</taxon>
        <taxon>Humibacillus</taxon>
    </lineage>
</organism>
<gene>
    <name evidence="4" type="ORF">FHX52_1482</name>
</gene>
<feature type="transmembrane region" description="Helical" evidence="2">
    <location>
        <begin position="484"/>
        <end position="500"/>
    </location>
</feature>
<evidence type="ECO:0000259" key="3">
    <source>
        <dbReference type="Pfam" id="PF10708"/>
    </source>
</evidence>
<feature type="transmembrane region" description="Helical" evidence="2">
    <location>
        <begin position="849"/>
        <end position="867"/>
    </location>
</feature>
<feature type="transmembrane region" description="Helical" evidence="2">
    <location>
        <begin position="531"/>
        <end position="554"/>
    </location>
</feature>
<evidence type="ECO:0000313" key="4">
    <source>
        <dbReference type="EMBL" id="TQN48351.1"/>
    </source>
</evidence>
<feature type="transmembrane region" description="Helical" evidence="2">
    <location>
        <begin position="1175"/>
        <end position="1197"/>
    </location>
</feature>
<dbReference type="Pfam" id="PF10708">
    <property type="entry name" value="DUF2510"/>
    <property type="match status" value="1"/>
</dbReference>
<evidence type="ECO:0000313" key="5">
    <source>
        <dbReference type="Proteomes" id="UP000320085"/>
    </source>
</evidence>
<sequence>MSTNQPTSAAGWYPDPKGRASLRYWSGQDWSGWTSDGTTMTDEGPGPRRRVDLTDMGHLDFVEGVFLEEARARGCLTGGQDIVLSELVTQLRAEAAGVTADGFARASGQRAAASSGTTVAVAPPSTAVQSTAVQSTAVEPTMLDEMLARVDASSPSATTPSLRGGPPTRPVAPARPKPPSAFALWWGRTRQAVGSDLAVHGLAYLGVLLFFVGAFGLVAFAFGDVAPALRPVAESVIALAPFAAGALLRRRGATVVGRALEVAGGLLLPVMVITTFLDGVAFPPDLEGPALAVTLTVLMVLVAVGYAVWSRRYPDSALRFLVAPVGWLAVAMATLGVGREMPVGREVATPSSAQCAAMLGALVATAAWARLRPRARLAGPTTAVTPPGLAVISALAVLSWIAEGWPGIPVLLSGAFVLVALEIVADRLSPALLGLIEPLWWTLVVVGLAQDSVALPGGEGAVAALAAVGFVGILDVAGSARRTGLALALPALGAVLSLSATWVEPWWAVASLGIAAVWTALRRITPFDVPAAAAALDVATAALPVAAVAALALATDVPTAALAGAALVLLATVPARGQLLDRSLGDPYWARWWAGACALVALVALAAWESLPGLSVREEWLLAATLVLLSVSSAFGPMDRRVRPPVVTALASATWVVAAGAAAATQAVVVTSLGVVGLALVIAAHVPSRTTRRVHLASLGLTGHALGAATLLMALGTEWALVAATVLATAGWCVTGWLDSKDRSVVGSAFATVHPPLRWVPLTIAALGLPASLSLVLDRSGLLPWSNPWSVTVLAGMALAYAALTRLSVPGRVVVTAAWAGFVGSVVAAVVGAVALGTSVAVAGGVGSSRLPAAVSVAAVSAAVALIRARQRHPVMIWTAWLALTPLAGLLALEFSGWFASLAASPATAVCLGAVGAVLLVSGAAADLRGRSWTPVIVPIHAWARPPVMLGAGQLAVSIALAAAVVTTDVSGWVFGGAAVAVIMTAALSRAGILGGAAVLLGWSSVLALAISSIESKPWIAVVTAFALLLAAEGLSRLPGEAVWWQRWDAPLLVAAGPVALTALVAASGGPASAVTFAMVGGESIAVATRLRRIVAVAVALGAVGAALVLWGAVIAGPGWLALALLCLSASLSALAPVVSSAELRLTLQIGGALAALGAWRVGSDWLMLTDQRAVDIAAVGAGVLAAAAGVAAWRPLLPRSWVLVWGGMAVAVEAVCAWDVVAVAGLLRDDVAPSWPVAAGLIIVALALAGVAPVVGIGWLRDVSVPFGLASVWVGLRVTGASTPAVVLILLTLSVVSAGAIVAASRRVSMGPWRRPLILLGTLTTLSAILVAGLSDTGLLVPALAVAAIQAAACGVALHRVLLQMAAPVLALSAWIVFSLDALDGNPQWMTVPTGLAILAVVALWRRDRQERGGDVAATEIVVLELVGVGFLVGSAWVQTFTETLAYAALAATIGLAVVGWGVVTRVRRRVAAGAVIIAVSVVLLIGVPLVGLLPSWQGAGLWVLIGGLGLIAVLIASMLERGKAVARKTMTRLAEATAGWE</sequence>
<feature type="transmembrane region" description="Helical" evidence="2">
    <location>
        <begin position="383"/>
        <end position="402"/>
    </location>
</feature>
<feature type="compositionally biased region" description="Pro residues" evidence="1">
    <location>
        <begin position="167"/>
        <end position="176"/>
    </location>
</feature>
<feature type="transmembrane region" description="Helical" evidence="2">
    <location>
        <begin position="993"/>
        <end position="1013"/>
    </location>
</feature>
<keyword evidence="2" id="KW-0812">Transmembrane</keyword>
<protein>
    <submittedName>
        <fullName evidence="4">Putative membrane protein</fullName>
    </submittedName>
</protein>
<feature type="transmembrane region" description="Helical" evidence="2">
    <location>
        <begin position="1240"/>
        <end position="1262"/>
    </location>
</feature>
<feature type="transmembrane region" description="Helical" evidence="2">
    <location>
        <begin position="260"/>
        <end position="282"/>
    </location>
</feature>
<comment type="caution">
    <text evidence="4">The sequence shown here is derived from an EMBL/GenBank/DDBJ whole genome shotgun (WGS) entry which is preliminary data.</text>
</comment>
<feature type="transmembrane region" description="Helical" evidence="2">
    <location>
        <begin position="819"/>
        <end position="843"/>
    </location>
</feature>
<feature type="transmembrane region" description="Helical" evidence="2">
    <location>
        <begin position="589"/>
        <end position="608"/>
    </location>
</feature>
<proteinExistence type="predicted"/>
<feature type="transmembrane region" description="Helical" evidence="2">
    <location>
        <begin position="947"/>
        <end position="966"/>
    </location>
</feature>
<keyword evidence="2" id="KW-0472">Membrane</keyword>
<feature type="transmembrane region" description="Helical" evidence="2">
    <location>
        <begin position="351"/>
        <end position="371"/>
    </location>
</feature>
<feature type="transmembrane region" description="Helical" evidence="2">
    <location>
        <begin position="432"/>
        <end position="449"/>
    </location>
</feature>
<feature type="transmembrane region" description="Helical" evidence="2">
    <location>
        <begin position="879"/>
        <end position="900"/>
    </location>
</feature>
<feature type="transmembrane region" description="Helical" evidence="2">
    <location>
        <begin position="1317"/>
        <end position="1335"/>
    </location>
</feature>
<feature type="transmembrane region" description="Helical" evidence="2">
    <location>
        <begin position="620"/>
        <end position="638"/>
    </location>
</feature>
<feature type="transmembrane region" description="Helical" evidence="2">
    <location>
        <begin position="1445"/>
        <end position="1465"/>
    </location>
</feature>
<feature type="transmembrane region" description="Helical" evidence="2">
    <location>
        <begin position="197"/>
        <end position="222"/>
    </location>
</feature>
<feature type="transmembrane region" description="Helical" evidence="2">
    <location>
        <begin position="560"/>
        <end position="577"/>
    </location>
</feature>